<proteinExistence type="inferred from homology"/>
<dbReference type="PRINTS" id="PR00465">
    <property type="entry name" value="EP450IV"/>
</dbReference>
<dbReference type="EMBL" id="MU865941">
    <property type="protein sequence ID" value="KAK4448683.1"/>
    <property type="molecule type" value="Genomic_DNA"/>
</dbReference>
<reference evidence="10" key="2">
    <citation type="submission" date="2023-05" db="EMBL/GenBank/DDBJ databases">
        <authorList>
            <consortium name="Lawrence Berkeley National Laboratory"/>
            <person name="Steindorff A."/>
            <person name="Hensen N."/>
            <person name="Bonometti L."/>
            <person name="Westerberg I."/>
            <person name="Brannstrom I.O."/>
            <person name="Guillou S."/>
            <person name="Cros-Aarteil S."/>
            <person name="Calhoun S."/>
            <person name="Haridas S."/>
            <person name="Kuo A."/>
            <person name="Mondo S."/>
            <person name="Pangilinan J."/>
            <person name="Riley R."/>
            <person name="Labutti K."/>
            <person name="Andreopoulos B."/>
            <person name="Lipzen A."/>
            <person name="Chen C."/>
            <person name="Yanf M."/>
            <person name="Daum C."/>
            <person name="Ng V."/>
            <person name="Clum A."/>
            <person name="Ohm R."/>
            <person name="Martin F."/>
            <person name="Silar P."/>
            <person name="Natvig D."/>
            <person name="Lalanne C."/>
            <person name="Gautier V."/>
            <person name="Ament-Velasquez S.L."/>
            <person name="Kruys A."/>
            <person name="Hutchinson M.I."/>
            <person name="Powell A.J."/>
            <person name="Barry K."/>
            <person name="Miller A.N."/>
            <person name="Grigoriev I.V."/>
            <person name="Debuchy R."/>
            <person name="Gladieux P."/>
            <person name="Thoren M.H."/>
            <person name="Johannesson H."/>
        </authorList>
    </citation>
    <scope>NUCLEOTIDE SEQUENCE</scope>
    <source>
        <strain evidence="10">PSN243</strain>
    </source>
</reference>
<dbReference type="GO" id="GO:0005506">
    <property type="term" value="F:iron ion binding"/>
    <property type="evidence" value="ECO:0007669"/>
    <property type="project" value="InterPro"/>
</dbReference>
<reference evidence="10" key="1">
    <citation type="journal article" date="2023" name="Mol. Phylogenet. Evol.">
        <title>Genome-scale phylogeny and comparative genomics of the fungal order Sordariales.</title>
        <authorList>
            <person name="Hensen N."/>
            <person name="Bonometti L."/>
            <person name="Westerberg I."/>
            <person name="Brannstrom I.O."/>
            <person name="Guillou S."/>
            <person name="Cros-Aarteil S."/>
            <person name="Calhoun S."/>
            <person name="Haridas S."/>
            <person name="Kuo A."/>
            <person name="Mondo S."/>
            <person name="Pangilinan J."/>
            <person name="Riley R."/>
            <person name="LaButti K."/>
            <person name="Andreopoulos B."/>
            <person name="Lipzen A."/>
            <person name="Chen C."/>
            <person name="Yan M."/>
            <person name="Daum C."/>
            <person name="Ng V."/>
            <person name="Clum A."/>
            <person name="Steindorff A."/>
            <person name="Ohm R.A."/>
            <person name="Martin F."/>
            <person name="Silar P."/>
            <person name="Natvig D.O."/>
            <person name="Lalanne C."/>
            <person name="Gautier V."/>
            <person name="Ament-Velasquez S.L."/>
            <person name="Kruys A."/>
            <person name="Hutchinson M.I."/>
            <person name="Powell A.J."/>
            <person name="Barry K."/>
            <person name="Miller A.N."/>
            <person name="Grigoriev I.V."/>
            <person name="Debuchy R."/>
            <person name="Gladieux P."/>
            <person name="Hiltunen Thoren M."/>
            <person name="Johannesson H."/>
        </authorList>
    </citation>
    <scope>NUCLEOTIDE SEQUENCE</scope>
    <source>
        <strain evidence="10">PSN243</strain>
    </source>
</reference>
<keyword evidence="11" id="KW-1185">Reference proteome</keyword>
<evidence type="ECO:0000256" key="6">
    <source>
        <dbReference type="ARBA" id="ARBA00023004"/>
    </source>
</evidence>
<dbReference type="InterPro" id="IPR001128">
    <property type="entry name" value="Cyt_P450"/>
</dbReference>
<name>A0AAV9GKA9_9PEZI</name>
<feature type="transmembrane region" description="Helical" evidence="9">
    <location>
        <begin position="12"/>
        <end position="36"/>
    </location>
</feature>
<evidence type="ECO:0000256" key="7">
    <source>
        <dbReference type="ARBA" id="ARBA00023033"/>
    </source>
</evidence>
<evidence type="ECO:0000256" key="4">
    <source>
        <dbReference type="ARBA" id="ARBA00022723"/>
    </source>
</evidence>
<dbReference type="GO" id="GO:0020037">
    <property type="term" value="F:heme binding"/>
    <property type="evidence" value="ECO:0007669"/>
    <property type="project" value="InterPro"/>
</dbReference>
<dbReference type="PANTHER" id="PTHR46206">
    <property type="entry name" value="CYTOCHROME P450"/>
    <property type="match status" value="1"/>
</dbReference>
<keyword evidence="5" id="KW-0560">Oxidoreductase</keyword>
<dbReference type="GO" id="GO:0004497">
    <property type="term" value="F:monooxygenase activity"/>
    <property type="evidence" value="ECO:0007669"/>
    <property type="project" value="UniProtKB-KW"/>
</dbReference>
<gene>
    <name evidence="10" type="ORF">QBC34DRAFT_352338</name>
</gene>
<evidence type="ECO:0000313" key="11">
    <source>
        <dbReference type="Proteomes" id="UP001321760"/>
    </source>
</evidence>
<accession>A0AAV9GKA9</accession>
<dbReference type="InterPro" id="IPR036396">
    <property type="entry name" value="Cyt_P450_sf"/>
</dbReference>
<evidence type="ECO:0000256" key="9">
    <source>
        <dbReference type="SAM" id="Phobius"/>
    </source>
</evidence>
<comment type="similarity">
    <text evidence="2">Belongs to the cytochrome P450 family.</text>
</comment>
<evidence type="ECO:0000256" key="1">
    <source>
        <dbReference type="ARBA" id="ARBA00001971"/>
    </source>
</evidence>
<keyword evidence="7" id="KW-0503">Monooxygenase</keyword>
<evidence type="ECO:0000313" key="10">
    <source>
        <dbReference type="EMBL" id="KAK4448683.1"/>
    </source>
</evidence>
<dbReference type="InterPro" id="IPR002403">
    <property type="entry name" value="Cyt_P450_E_grp-IV"/>
</dbReference>
<keyword evidence="3 8" id="KW-0349">Heme</keyword>
<evidence type="ECO:0000256" key="8">
    <source>
        <dbReference type="PIRSR" id="PIRSR602403-1"/>
    </source>
</evidence>
<dbReference type="CDD" id="cd11041">
    <property type="entry name" value="CYP503A1-like"/>
    <property type="match status" value="1"/>
</dbReference>
<keyword evidence="4 8" id="KW-0479">Metal-binding</keyword>
<dbReference type="Pfam" id="PF00067">
    <property type="entry name" value="p450"/>
    <property type="match status" value="1"/>
</dbReference>
<evidence type="ECO:0000256" key="3">
    <source>
        <dbReference type="ARBA" id="ARBA00022617"/>
    </source>
</evidence>
<keyword evidence="9" id="KW-1133">Transmembrane helix</keyword>
<protein>
    <submittedName>
        <fullName evidence="10">Cytochrome P450</fullName>
    </submittedName>
</protein>
<comment type="cofactor">
    <cofactor evidence="1 8">
        <name>heme</name>
        <dbReference type="ChEBI" id="CHEBI:30413"/>
    </cofactor>
</comment>
<feature type="binding site" description="axial binding residue" evidence="8">
    <location>
        <position position="485"/>
    </location>
    <ligand>
        <name>heme</name>
        <dbReference type="ChEBI" id="CHEBI:30413"/>
    </ligand>
    <ligandPart>
        <name>Fe</name>
        <dbReference type="ChEBI" id="CHEBI:18248"/>
    </ligandPart>
</feature>
<organism evidence="10 11">
    <name type="scientific">Podospora aff. communis PSN243</name>
    <dbReference type="NCBI Taxonomy" id="3040156"/>
    <lineage>
        <taxon>Eukaryota</taxon>
        <taxon>Fungi</taxon>
        <taxon>Dikarya</taxon>
        <taxon>Ascomycota</taxon>
        <taxon>Pezizomycotina</taxon>
        <taxon>Sordariomycetes</taxon>
        <taxon>Sordariomycetidae</taxon>
        <taxon>Sordariales</taxon>
        <taxon>Podosporaceae</taxon>
        <taxon>Podospora</taxon>
    </lineage>
</organism>
<dbReference type="Proteomes" id="UP001321760">
    <property type="component" value="Unassembled WGS sequence"/>
</dbReference>
<comment type="caution">
    <text evidence="10">The sequence shown here is derived from an EMBL/GenBank/DDBJ whole genome shotgun (WGS) entry which is preliminary data.</text>
</comment>
<keyword evidence="9" id="KW-0472">Membrane</keyword>
<keyword evidence="6 8" id="KW-0408">Iron</keyword>
<dbReference type="AlphaFoldDB" id="A0AAV9GKA9"/>
<dbReference type="PANTHER" id="PTHR46206:SF1">
    <property type="entry name" value="P450, PUTATIVE (EUROFUNG)-RELATED"/>
    <property type="match status" value="1"/>
</dbReference>
<evidence type="ECO:0000256" key="5">
    <source>
        <dbReference type="ARBA" id="ARBA00023002"/>
    </source>
</evidence>
<sequence length="538" mass="59864">MLSTLRDLGLRAITNPGALIAIALVWALGVVRYVWWRVFSHQERIPETLPWAGAPTGGAIARGKAAMRSFLGLRQMLLDGYSQYSKNGESFVLPNLVNGHEVILPTTCMSWLLEQPESVLSQFETNRQFMCGDYTTLGLLGNGWSRVNDRAKREMSQGIDGFVDAMVDETQDSLRSLLGNNTQAWHEVVLYDVMLEAMGRVVGRVLVGLPLCRNPGYVQASTNFSKYVLLPAMFIELLPSFLKPILGPVVTFWDKVQYWRIKSWVAPMFEGRLWGEKFDKSHHDHSALTPGDYIQWVIRDALRHGEDPNDPHHKVTNMKRLAIITFTAVQSSAITITNAIFDIAAHPDSIAVQEELRSEVTTAQGSWERAALSHLSKLDSALTETLRLGGILTHGVTKTVVAPDGITIPTGEHVPHGGKVGIASYGPHLDEDFYGTEEASASVYDPFRFTRPQLASKRRQTSSPGLGFVTTSEHYMGFSHGRSACPGRFFANSLLKIVLGHILLHYDIAPMEKRPTNPWLNNTMGPPVGARIKVRRRR</sequence>
<dbReference type="Gene3D" id="1.10.630.10">
    <property type="entry name" value="Cytochrome P450"/>
    <property type="match status" value="1"/>
</dbReference>
<evidence type="ECO:0000256" key="2">
    <source>
        <dbReference type="ARBA" id="ARBA00010617"/>
    </source>
</evidence>
<dbReference type="SUPFAM" id="SSF48264">
    <property type="entry name" value="Cytochrome P450"/>
    <property type="match status" value="1"/>
</dbReference>
<dbReference type="GO" id="GO:0016705">
    <property type="term" value="F:oxidoreductase activity, acting on paired donors, with incorporation or reduction of molecular oxygen"/>
    <property type="evidence" value="ECO:0007669"/>
    <property type="project" value="InterPro"/>
</dbReference>
<keyword evidence="9" id="KW-0812">Transmembrane</keyword>